<comment type="subcellular location">
    <subcellularLocation>
        <location evidence="1">Nucleus</location>
        <location evidence="1">Nucleolus</location>
    </subcellularLocation>
</comment>
<dbReference type="PROSITE" id="PS50126">
    <property type="entry name" value="S1"/>
    <property type="match status" value="3"/>
</dbReference>
<protein>
    <recommendedName>
        <fullName evidence="5">S1 motif domain-containing protein</fullName>
    </recommendedName>
</protein>
<dbReference type="EMBL" id="GL377736">
    <property type="protein sequence ID" value="EFJ05128.1"/>
    <property type="molecule type" value="Genomic_DNA"/>
</dbReference>
<dbReference type="InParanoid" id="D8TDX5"/>
<name>D8TDX5_SELML</name>
<evidence type="ECO:0000313" key="6">
    <source>
        <dbReference type="EMBL" id="EFJ05128.1"/>
    </source>
</evidence>
<dbReference type="InterPro" id="IPR012340">
    <property type="entry name" value="NA-bd_OB-fold"/>
</dbReference>
<accession>D8TDX5</accession>
<gene>
    <name evidence="6" type="ORF">SELMODRAFT_431822</name>
</gene>
<keyword evidence="4" id="KW-0539">Nucleus</keyword>
<keyword evidence="2" id="KW-0698">rRNA processing</keyword>
<dbReference type="HOGENOM" id="CLU_053233_0_0_1"/>
<dbReference type="Proteomes" id="UP000001514">
    <property type="component" value="Unassembled WGS sequence"/>
</dbReference>
<evidence type="ECO:0000259" key="5">
    <source>
        <dbReference type="PROSITE" id="PS50126"/>
    </source>
</evidence>
<dbReference type="Pfam" id="PF23459">
    <property type="entry name" value="S1_RRP5"/>
    <property type="match status" value="1"/>
</dbReference>
<dbReference type="Gene3D" id="2.40.50.140">
    <property type="entry name" value="Nucleic acid-binding proteins"/>
    <property type="match status" value="3"/>
</dbReference>
<dbReference type="PANTHER" id="PTHR23270">
    <property type="entry name" value="PROGRAMMED CELL DEATH PROTEIN 11 PRE-RRNA PROCESSING PROTEIN RRP5"/>
    <property type="match status" value="1"/>
</dbReference>
<feature type="domain" description="S1 motif" evidence="5">
    <location>
        <begin position="298"/>
        <end position="374"/>
    </location>
</feature>
<dbReference type="PANTHER" id="PTHR23270:SF10">
    <property type="entry name" value="PROTEIN RRP5 HOMOLOG"/>
    <property type="match status" value="1"/>
</dbReference>
<dbReference type="SMART" id="SM00316">
    <property type="entry name" value="S1"/>
    <property type="match status" value="3"/>
</dbReference>
<organism evidence="7">
    <name type="scientific">Selaginella moellendorffii</name>
    <name type="common">Spikemoss</name>
    <dbReference type="NCBI Taxonomy" id="88036"/>
    <lineage>
        <taxon>Eukaryota</taxon>
        <taxon>Viridiplantae</taxon>
        <taxon>Streptophyta</taxon>
        <taxon>Embryophyta</taxon>
        <taxon>Tracheophyta</taxon>
        <taxon>Lycopodiopsida</taxon>
        <taxon>Selaginellales</taxon>
        <taxon>Selaginellaceae</taxon>
        <taxon>Selaginella</taxon>
    </lineage>
</organism>
<dbReference type="Pfam" id="PF00575">
    <property type="entry name" value="S1"/>
    <property type="match status" value="1"/>
</dbReference>
<dbReference type="FunFam" id="2.40.50.140:FF:000155">
    <property type="entry name" value="rRNA biogenesis protein RRP5"/>
    <property type="match status" value="1"/>
</dbReference>
<dbReference type="InterPro" id="IPR003029">
    <property type="entry name" value="S1_domain"/>
</dbReference>
<evidence type="ECO:0000256" key="2">
    <source>
        <dbReference type="ARBA" id="ARBA00022552"/>
    </source>
</evidence>
<dbReference type="InterPro" id="IPR045209">
    <property type="entry name" value="Rrp5"/>
</dbReference>
<evidence type="ECO:0000256" key="3">
    <source>
        <dbReference type="ARBA" id="ARBA00022737"/>
    </source>
</evidence>
<sequence length="433" mass="48579">MGGDQCIHKRSQITQEIASWRLQHSIVLGLADKPCPMDSHCFLRGNVHITECWARAKILSKRKTSRKHRNATTLDLSLRPSELAGNDAACSVITFETVTIEQSVIRYVQEVKDNWAWLVLSPHLKGCLFILDTSDDPSELERFKERFKVGDPFQCHIRSVNHERKQVDLSLQKQADGSHEFLLVLADILCKADGKVSENFNDTWIDDPASLFTEGQFGFVKNVTEKGCFVVLAPSLEARIQLKNLSNSFVQNPAEMFPPGKVILGRILSIEPLSGHIEMSLTATTSQDSSGWKKFGAGEIVSGRIHNIEAFGIFISLAESDVFLVCAPGCLCHVSGVSYDFIQDLSTLYKVGQCVQVKILKVDAETKRISLGMKASYLTPEDIELMEEEAINEEPSNTNVLMDNDEREEEDYLDLASKRFPQLCMSIHSQQRR</sequence>
<dbReference type="KEGG" id="smo:SELMODRAFT_431822"/>
<dbReference type="AlphaFoldDB" id="D8TDX5"/>
<feature type="domain" description="S1 motif" evidence="5">
    <location>
        <begin position="101"/>
        <end position="172"/>
    </location>
</feature>
<dbReference type="GO" id="GO:0005730">
    <property type="term" value="C:nucleolus"/>
    <property type="evidence" value="ECO:0007669"/>
    <property type="project" value="UniProtKB-SubCell"/>
</dbReference>
<dbReference type="eggNOG" id="KOG1070">
    <property type="taxonomic scope" value="Eukaryota"/>
</dbReference>
<evidence type="ECO:0000313" key="7">
    <source>
        <dbReference type="Proteomes" id="UP000001514"/>
    </source>
</evidence>
<dbReference type="STRING" id="88036.D8TDX5"/>
<feature type="domain" description="S1 motif" evidence="5">
    <location>
        <begin position="210"/>
        <end position="282"/>
    </location>
</feature>
<evidence type="ECO:0000256" key="4">
    <source>
        <dbReference type="ARBA" id="ARBA00023242"/>
    </source>
</evidence>
<evidence type="ECO:0000256" key="1">
    <source>
        <dbReference type="ARBA" id="ARBA00004604"/>
    </source>
</evidence>
<dbReference type="SUPFAM" id="SSF50249">
    <property type="entry name" value="Nucleic acid-binding proteins"/>
    <property type="match status" value="3"/>
</dbReference>
<dbReference type="GO" id="GO:0003676">
    <property type="term" value="F:nucleic acid binding"/>
    <property type="evidence" value="ECO:0007669"/>
    <property type="project" value="InterPro"/>
</dbReference>
<keyword evidence="3" id="KW-0677">Repeat</keyword>
<keyword evidence="7" id="KW-1185">Reference proteome</keyword>
<dbReference type="Gramene" id="EFJ05128">
    <property type="protein sequence ID" value="EFJ05128"/>
    <property type="gene ID" value="SELMODRAFT_431822"/>
</dbReference>
<reference evidence="6 7" key="1">
    <citation type="journal article" date="2011" name="Science">
        <title>The Selaginella genome identifies genetic changes associated with the evolution of vascular plants.</title>
        <authorList>
            <person name="Banks J.A."/>
            <person name="Nishiyama T."/>
            <person name="Hasebe M."/>
            <person name="Bowman J.L."/>
            <person name="Gribskov M."/>
            <person name="dePamphilis C."/>
            <person name="Albert V.A."/>
            <person name="Aono N."/>
            <person name="Aoyama T."/>
            <person name="Ambrose B.A."/>
            <person name="Ashton N.W."/>
            <person name="Axtell M.J."/>
            <person name="Barker E."/>
            <person name="Barker M.S."/>
            <person name="Bennetzen J.L."/>
            <person name="Bonawitz N.D."/>
            <person name="Chapple C."/>
            <person name="Cheng C."/>
            <person name="Correa L.G."/>
            <person name="Dacre M."/>
            <person name="DeBarry J."/>
            <person name="Dreyer I."/>
            <person name="Elias M."/>
            <person name="Engstrom E.M."/>
            <person name="Estelle M."/>
            <person name="Feng L."/>
            <person name="Finet C."/>
            <person name="Floyd S.K."/>
            <person name="Frommer W.B."/>
            <person name="Fujita T."/>
            <person name="Gramzow L."/>
            <person name="Gutensohn M."/>
            <person name="Harholt J."/>
            <person name="Hattori M."/>
            <person name="Heyl A."/>
            <person name="Hirai T."/>
            <person name="Hiwatashi Y."/>
            <person name="Ishikawa M."/>
            <person name="Iwata M."/>
            <person name="Karol K.G."/>
            <person name="Koehler B."/>
            <person name="Kolukisaoglu U."/>
            <person name="Kubo M."/>
            <person name="Kurata T."/>
            <person name="Lalonde S."/>
            <person name="Li K."/>
            <person name="Li Y."/>
            <person name="Litt A."/>
            <person name="Lyons E."/>
            <person name="Manning G."/>
            <person name="Maruyama T."/>
            <person name="Michael T.P."/>
            <person name="Mikami K."/>
            <person name="Miyazaki S."/>
            <person name="Morinaga S."/>
            <person name="Murata T."/>
            <person name="Mueller-Roeber B."/>
            <person name="Nelson D.R."/>
            <person name="Obara M."/>
            <person name="Oguri Y."/>
            <person name="Olmstead R.G."/>
            <person name="Onodera N."/>
            <person name="Petersen B.L."/>
            <person name="Pils B."/>
            <person name="Prigge M."/>
            <person name="Rensing S.A."/>
            <person name="Riano-Pachon D.M."/>
            <person name="Roberts A.W."/>
            <person name="Sato Y."/>
            <person name="Scheller H.V."/>
            <person name="Schulz B."/>
            <person name="Schulz C."/>
            <person name="Shakirov E.V."/>
            <person name="Shibagaki N."/>
            <person name="Shinohara N."/>
            <person name="Shippen D.E."/>
            <person name="Soerensen I."/>
            <person name="Sotooka R."/>
            <person name="Sugimoto N."/>
            <person name="Sugita M."/>
            <person name="Sumikawa N."/>
            <person name="Tanurdzic M."/>
            <person name="Theissen G."/>
            <person name="Ulvskov P."/>
            <person name="Wakazuki S."/>
            <person name="Weng J.K."/>
            <person name="Willats W.W."/>
            <person name="Wipf D."/>
            <person name="Wolf P.G."/>
            <person name="Yang L."/>
            <person name="Zimmer A.D."/>
            <person name="Zhu Q."/>
            <person name="Mitros T."/>
            <person name="Hellsten U."/>
            <person name="Loque D."/>
            <person name="Otillar R."/>
            <person name="Salamov A."/>
            <person name="Schmutz J."/>
            <person name="Shapiro H."/>
            <person name="Lindquist E."/>
            <person name="Lucas S."/>
            <person name="Rokhsar D."/>
            <person name="Grigoriev I.V."/>
        </authorList>
    </citation>
    <scope>NUCLEOTIDE SEQUENCE [LARGE SCALE GENOMIC DNA]</scope>
</reference>
<dbReference type="GO" id="GO:0006364">
    <property type="term" value="P:rRNA processing"/>
    <property type="evidence" value="ECO:0007669"/>
    <property type="project" value="UniProtKB-KW"/>
</dbReference>
<dbReference type="InterPro" id="IPR057302">
    <property type="entry name" value="Rrp5_S1"/>
</dbReference>
<proteinExistence type="predicted"/>